<dbReference type="Pfam" id="PF03235">
    <property type="entry name" value="GmrSD_N"/>
    <property type="match status" value="1"/>
</dbReference>
<dbReference type="PANTHER" id="PTHR39639">
    <property type="entry name" value="CHROMOSOME 16, WHOLE GENOME SHOTGUN SEQUENCE"/>
    <property type="match status" value="1"/>
</dbReference>
<evidence type="ECO:0000313" key="2">
    <source>
        <dbReference type="EMBL" id="GGB34561.1"/>
    </source>
</evidence>
<dbReference type="PANTHER" id="PTHR39639:SF1">
    <property type="entry name" value="DUF262 DOMAIN-CONTAINING PROTEIN"/>
    <property type="match status" value="1"/>
</dbReference>
<feature type="domain" description="GmrSD restriction endonucleases N-terminal" evidence="1">
    <location>
        <begin position="55"/>
        <end position="203"/>
    </location>
</feature>
<comment type="caution">
    <text evidence="2">The sequence shown here is derived from an EMBL/GenBank/DDBJ whole genome shotgun (WGS) entry which is preliminary data.</text>
</comment>
<accession>A0A916WUW1</accession>
<evidence type="ECO:0000313" key="3">
    <source>
        <dbReference type="Proteomes" id="UP000605148"/>
    </source>
</evidence>
<reference evidence="2" key="2">
    <citation type="submission" date="2020-09" db="EMBL/GenBank/DDBJ databases">
        <authorList>
            <person name="Sun Q."/>
            <person name="Zhou Y."/>
        </authorList>
    </citation>
    <scope>NUCLEOTIDE SEQUENCE</scope>
    <source>
        <strain evidence="2">CGMCC 1.12426</strain>
    </source>
</reference>
<name>A0A916WUW1_9HYPH</name>
<proteinExistence type="predicted"/>
<dbReference type="EMBL" id="BMFA01000001">
    <property type="protein sequence ID" value="GGB34561.1"/>
    <property type="molecule type" value="Genomic_DNA"/>
</dbReference>
<dbReference type="InterPro" id="IPR004919">
    <property type="entry name" value="GmrSD_N"/>
</dbReference>
<dbReference type="AlphaFoldDB" id="A0A916WUW1"/>
<gene>
    <name evidence="2" type="ORF">GCM10011316_03290</name>
</gene>
<reference evidence="2" key="1">
    <citation type="journal article" date="2014" name="Int. J. Syst. Evol. Microbiol.">
        <title>Complete genome sequence of Corynebacterium casei LMG S-19264T (=DSM 44701T), isolated from a smear-ripened cheese.</title>
        <authorList>
            <consortium name="US DOE Joint Genome Institute (JGI-PGF)"/>
            <person name="Walter F."/>
            <person name="Albersmeier A."/>
            <person name="Kalinowski J."/>
            <person name="Ruckert C."/>
        </authorList>
    </citation>
    <scope>NUCLEOTIDE SEQUENCE</scope>
    <source>
        <strain evidence="2">CGMCC 1.12426</strain>
    </source>
</reference>
<dbReference type="Proteomes" id="UP000605148">
    <property type="component" value="Unassembled WGS sequence"/>
</dbReference>
<keyword evidence="3" id="KW-1185">Reference proteome</keyword>
<sequence>MAVNDDIVAEIEEEDDNGELHEELPKSDQEIEDAYANNVFRVIYQTNNFLLPQLRDLINGREVLNLRPEYQRRLRWSAKKKSLLIESLLLNIPVPPIYFFENDLARYEVMDGQQRLNAIHEFLENDFVLTGMVKMAFLNGRRYSRLPPKVRRGLDRASVSAIVLLQETRSDEKDPYLVRRYVFERLNTGGEKLNAQELRNSIYKGDFNDLVVELARNPSFCRIFNIPVYSAVDDNEYYENETRQKNTLYRTMGDCQLVLRSFALMDDDRISGSMRSILDRYMRDNKDISQLEIEAKRNSFSAVIEACEAIFGEETFRLPPDKSGRRRVSAALYDSITVSLMRRIDNLPKFVEKGFEIKASVDALLDRDLDLMTGQANTSDATKKRLAAVGSILDSIC</sequence>
<evidence type="ECO:0000259" key="1">
    <source>
        <dbReference type="Pfam" id="PF03235"/>
    </source>
</evidence>
<organism evidence="2 3">
    <name type="scientific">Roseibium aquae</name>
    <dbReference type="NCBI Taxonomy" id="1323746"/>
    <lineage>
        <taxon>Bacteria</taxon>
        <taxon>Pseudomonadati</taxon>
        <taxon>Pseudomonadota</taxon>
        <taxon>Alphaproteobacteria</taxon>
        <taxon>Hyphomicrobiales</taxon>
        <taxon>Stappiaceae</taxon>
        <taxon>Roseibium</taxon>
    </lineage>
</organism>
<dbReference type="RefSeq" id="WP_172971945.1">
    <property type="nucleotide sequence ID" value="NZ_BMFA01000001.1"/>
</dbReference>
<protein>
    <recommendedName>
        <fullName evidence="1">GmrSD restriction endonucleases N-terminal domain-containing protein</fullName>
    </recommendedName>
</protein>